<dbReference type="EMBL" id="OX465080">
    <property type="protein sequence ID" value="CAI9281637.1"/>
    <property type="molecule type" value="Genomic_DNA"/>
</dbReference>
<reference evidence="1" key="1">
    <citation type="submission" date="2023-04" db="EMBL/GenBank/DDBJ databases">
        <authorList>
            <person name="Vijverberg K."/>
            <person name="Xiong W."/>
            <person name="Schranz E."/>
        </authorList>
    </citation>
    <scope>NUCLEOTIDE SEQUENCE</scope>
</reference>
<organism evidence="1 2">
    <name type="scientific">Lactuca saligna</name>
    <name type="common">Willowleaf lettuce</name>
    <dbReference type="NCBI Taxonomy" id="75948"/>
    <lineage>
        <taxon>Eukaryota</taxon>
        <taxon>Viridiplantae</taxon>
        <taxon>Streptophyta</taxon>
        <taxon>Embryophyta</taxon>
        <taxon>Tracheophyta</taxon>
        <taxon>Spermatophyta</taxon>
        <taxon>Magnoliopsida</taxon>
        <taxon>eudicotyledons</taxon>
        <taxon>Gunneridae</taxon>
        <taxon>Pentapetalae</taxon>
        <taxon>asterids</taxon>
        <taxon>campanulids</taxon>
        <taxon>Asterales</taxon>
        <taxon>Asteraceae</taxon>
        <taxon>Cichorioideae</taxon>
        <taxon>Cichorieae</taxon>
        <taxon>Lactucinae</taxon>
        <taxon>Lactuca</taxon>
    </lineage>
</organism>
<keyword evidence="2" id="KW-1185">Reference proteome</keyword>
<dbReference type="Proteomes" id="UP001177003">
    <property type="component" value="Chromosome 4"/>
</dbReference>
<name>A0AA36E4D7_LACSI</name>
<evidence type="ECO:0000313" key="2">
    <source>
        <dbReference type="Proteomes" id="UP001177003"/>
    </source>
</evidence>
<evidence type="ECO:0000313" key="1">
    <source>
        <dbReference type="EMBL" id="CAI9281637.1"/>
    </source>
</evidence>
<sequence length="141" mass="15006">MSGGDRRWPTAELGFPTTRYSQINSRSTSVGVFGEDFPNKSLNLMDVGGGMEVIQFSGEHGNDSVGRFLLVKKGSGMVGILWGIGWSGSAGDSSKEDDNGGWLHFYGDEREGLLAVGLAREMRVGDDNMVASLAVSIGDVD</sequence>
<accession>A0AA36E4D7</accession>
<dbReference type="AlphaFoldDB" id="A0AA36E4D7"/>
<proteinExistence type="predicted"/>
<gene>
    <name evidence="1" type="ORF">LSALG_LOCUS21324</name>
</gene>
<protein>
    <submittedName>
        <fullName evidence="1">Uncharacterized protein</fullName>
    </submittedName>
</protein>